<evidence type="ECO:0000256" key="2">
    <source>
        <dbReference type="SAM" id="SignalP"/>
    </source>
</evidence>
<dbReference type="AlphaFoldDB" id="A0A2V1JQ96"/>
<feature type="compositionally biased region" description="Low complexity" evidence="1">
    <location>
        <begin position="136"/>
        <end position="159"/>
    </location>
</feature>
<dbReference type="OrthoDB" id="1777375at2"/>
<dbReference type="InterPro" id="IPR046526">
    <property type="entry name" value="DUF6591"/>
</dbReference>
<proteinExistence type="predicted"/>
<feature type="region of interest" description="Disordered" evidence="1">
    <location>
        <begin position="125"/>
        <end position="173"/>
    </location>
</feature>
<keyword evidence="5" id="KW-1185">Reference proteome</keyword>
<dbReference type="Pfam" id="PF20234">
    <property type="entry name" value="DUF6591"/>
    <property type="match status" value="1"/>
</dbReference>
<sequence length="254" mass="28671">MKRLLVGILCGMLAISTFAGCGSTKDDSKQETTAFTWPTNELAQAIPVADISSGEVDIDSDTLLVINWYKASLDDYNDYINQCKEAGYTVDPIEFDEYYSAKNEAGYKLGVDYEDDDKEIRIQVSHYSDDSDPSDDSSAPTEDATSDTTENTDSLTTDQSTDESTDSTGIRPEVKEFLDSYESFMNEYADFMEKYNNSSDVASMMKDYTTYMTKYADFTQKYEDLGDDDLNDEELKYYVDVQSRVTKRLIDVAN</sequence>
<evidence type="ECO:0000259" key="3">
    <source>
        <dbReference type="Pfam" id="PF20234"/>
    </source>
</evidence>
<dbReference type="RefSeq" id="WP_109215306.1">
    <property type="nucleotide sequence ID" value="NZ_JAQDGV010000001.1"/>
</dbReference>
<dbReference type="EMBL" id="JRFU01000062">
    <property type="protein sequence ID" value="PWE87027.1"/>
    <property type="molecule type" value="Genomic_DNA"/>
</dbReference>
<feature type="chain" id="PRO_5039317590" description="DUF6591 domain-containing protein" evidence="2">
    <location>
        <begin position="20"/>
        <end position="254"/>
    </location>
</feature>
<dbReference type="Proteomes" id="UP000245288">
    <property type="component" value="Unassembled WGS sequence"/>
</dbReference>
<gene>
    <name evidence="4" type="ORF">LG34_06420</name>
</gene>
<reference evidence="4 5" key="1">
    <citation type="submission" date="2014-09" db="EMBL/GenBank/DDBJ databases">
        <title>Butyrate-producing bacteria isolated from human gut.</title>
        <authorList>
            <person name="Zhang Q."/>
            <person name="Zhao L."/>
        </authorList>
    </citation>
    <scope>NUCLEOTIDE SEQUENCE [LARGE SCALE GENOMIC DNA]</scope>
    <source>
        <strain evidence="4 5">21</strain>
    </source>
</reference>
<comment type="caution">
    <text evidence="4">The sequence shown here is derived from an EMBL/GenBank/DDBJ whole genome shotgun (WGS) entry which is preliminary data.</text>
</comment>
<feature type="domain" description="DUF6591" evidence="3">
    <location>
        <begin position="32"/>
        <end position="253"/>
    </location>
</feature>
<protein>
    <recommendedName>
        <fullName evidence="3">DUF6591 domain-containing protein</fullName>
    </recommendedName>
</protein>
<keyword evidence="2" id="KW-0732">Signal</keyword>
<organism evidence="4 5">
    <name type="scientific">Eubacterium ramulus</name>
    <dbReference type="NCBI Taxonomy" id="39490"/>
    <lineage>
        <taxon>Bacteria</taxon>
        <taxon>Bacillati</taxon>
        <taxon>Bacillota</taxon>
        <taxon>Clostridia</taxon>
        <taxon>Eubacteriales</taxon>
        <taxon>Eubacteriaceae</taxon>
        <taxon>Eubacterium</taxon>
    </lineage>
</organism>
<evidence type="ECO:0000313" key="5">
    <source>
        <dbReference type="Proteomes" id="UP000245288"/>
    </source>
</evidence>
<dbReference type="PROSITE" id="PS51257">
    <property type="entry name" value="PROKAR_LIPOPROTEIN"/>
    <property type="match status" value="1"/>
</dbReference>
<name>A0A2V1JQ96_EUBRA</name>
<evidence type="ECO:0000256" key="1">
    <source>
        <dbReference type="SAM" id="MobiDB-lite"/>
    </source>
</evidence>
<evidence type="ECO:0000313" key="4">
    <source>
        <dbReference type="EMBL" id="PWE87027.1"/>
    </source>
</evidence>
<accession>A0A2V1JQ96</accession>
<feature type="signal peptide" evidence="2">
    <location>
        <begin position="1"/>
        <end position="19"/>
    </location>
</feature>